<feature type="region of interest" description="Disordered" evidence="1">
    <location>
        <begin position="90"/>
        <end position="233"/>
    </location>
</feature>
<feature type="compositionally biased region" description="Low complexity" evidence="1">
    <location>
        <begin position="222"/>
        <end position="232"/>
    </location>
</feature>
<reference evidence="2 3" key="1">
    <citation type="submission" date="2020-04" db="EMBL/GenBank/DDBJ databases">
        <title>Perkinsus olseni comparative genomics.</title>
        <authorList>
            <person name="Bogema D.R."/>
        </authorList>
    </citation>
    <scope>NUCLEOTIDE SEQUENCE [LARGE SCALE GENOMIC DNA]</scope>
    <source>
        <strain evidence="2 3">ATCC PRA-207</strain>
    </source>
</reference>
<dbReference type="AlphaFoldDB" id="A0A7J6U6X2"/>
<evidence type="ECO:0000313" key="3">
    <source>
        <dbReference type="Proteomes" id="UP000553632"/>
    </source>
</evidence>
<dbReference type="EMBL" id="JABANO010005799">
    <property type="protein sequence ID" value="KAF4752862.1"/>
    <property type="molecule type" value="Genomic_DNA"/>
</dbReference>
<feature type="region of interest" description="Disordered" evidence="1">
    <location>
        <begin position="1"/>
        <end position="59"/>
    </location>
</feature>
<gene>
    <name evidence="2" type="ORF">FOZ63_003007</name>
</gene>
<evidence type="ECO:0000256" key="1">
    <source>
        <dbReference type="SAM" id="MobiDB-lite"/>
    </source>
</evidence>
<protein>
    <submittedName>
        <fullName evidence="2">Uncharacterized protein</fullName>
    </submittedName>
</protein>
<sequence length="297" mass="31692">MATNKTVGTADPKEPKGASVMANNKTVGTAEPKEPKGASVMANNKTVGTADPKEPKGASVMANNNTIGTAEPKEPKGASVMATNKTIGTAEPKGASVMANNEVARTRERRSLLPGKRASTAGSEEKAAKITKHSRSLLASINDEGPENLASLHCPRGTNIGTVDGIPKRKKKRKSQQQQRQSSELAKSRDSVASDQSSMQRPRKRIRTADLGTEDGREEASAKSVSSLSSSLPTMQVRIPDGWKTGQKVQFPLPDGIVQFFPPDQCRPGQVLLYNKVTGTMTYTPPEDEIEVISLSD</sequence>
<accession>A0A7J6U6X2</accession>
<keyword evidence="3" id="KW-1185">Reference proteome</keyword>
<name>A0A7J6U6X2_PEROL</name>
<dbReference type="Proteomes" id="UP000553632">
    <property type="component" value="Unassembled WGS sequence"/>
</dbReference>
<organism evidence="2 3">
    <name type="scientific">Perkinsus olseni</name>
    <name type="common">Perkinsus atlanticus</name>
    <dbReference type="NCBI Taxonomy" id="32597"/>
    <lineage>
        <taxon>Eukaryota</taxon>
        <taxon>Sar</taxon>
        <taxon>Alveolata</taxon>
        <taxon>Perkinsozoa</taxon>
        <taxon>Perkinsea</taxon>
        <taxon>Perkinsida</taxon>
        <taxon>Perkinsidae</taxon>
        <taxon>Perkinsus</taxon>
    </lineage>
</organism>
<comment type="caution">
    <text evidence="2">The sequence shown here is derived from an EMBL/GenBank/DDBJ whole genome shotgun (WGS) entry which is preliminary data.</text>
</comment>
<proteinExistence type="predicted"/>
<evidence type="ECO:0000313" key="2">
    <source>
        <dbReference type="EMBL" id="KAF4752862.1"/>
    </source>
</evidence>